<sequence>MTGALRIPFRHHDRGGVVNVRVTQVVDGIDAGFDILPGLPFGPEAAAGYPSMSATVAYDGTGYRTSAGWIQVVHTTRTWPDATIMVAGEVDLGQVWAETASPFFAHGYPPAIYDAPSNNLNGADHLEWRADTFLTTVPIRSRAEPIMLLASFSWGYSESAEPETTPTILAPVATSSQCWNDCSELFQRDFPGWRWA</sequence>
<comment type="caution">
    <text evidence="1">The sequence shown here is derived from an EMBL/GenBank/DDBJ whole genome shotgun (WGS) entry which is preliminary data.</text>
</comment>
<dbReference type="Proteomes" id="UP001523369">
    <property type="component" value="Unassembled WGS sequence"/>
</dbReference>
<dbReference type="RefSeq" id="WP_253235495.1">
    <property type="nucleotide sequence ID" value="NZ_JAMYJR010000002.1"/>
</dbReference>
<dbReference type="EMBL" id="JAMYJR010000002">
    <property type="protein sequence ID" value="MCO8269348.1"/>
    <property type="molecule type" value="Genomic_DNA"/>
</dbReference>
<evidence type="ECO:0000313" key="2">
    <source>
        <dbReference type="Proteomes" id="UP001523369"/>
    </source>
</evidence>
<evidence type="ECO:0000313" key="1">
    <source>
        <dbReference type="EMBL" id="MCO8269348.1"/>
    </source>
</evidence>
<accession>A0ABT1DEU8</accession>
<protein>
    <submittedName>
        <fullName evidence="1">Uncharacterized protein</fullName>
    </submittedName>
</protein>
<name>A0ABT1DEU8_9ACTN</name>
<proteinExistence type="predicted"/>
<gene>
    <name evidence="1" type="ORF">M1L60_01945</name>
</gene>
<keyword evidence="2" id="KW-1185">Reference proteome</keyword>
<organism evidence="1 2">
    <name type="scientific">Paractinoplanes aksuensis</name>
    <dbReference type="NCBI Taxonomy" id="2939490"/>
    <lineage>
        <taxon>Bacteria</taxon>
        <taxon>Bacillati</taxon>
        <taxon>Actinomycetota</taxon>
        <taxon>Actinomycetes</taxon>
        <taxon>Micromonosporales</taxon>
        <taxon>Micromonosporaceae</taxon>
        <taxon>Paractinoplanes</taxon>
    </lineage>
</organism>
<reference evidence="1 2" key="1">
    <citation type="submission" date="2022-06" db="EMBL/GenBank/DDBJ databases">
        <title>New Species of the Genus Actinoplanes, ActinopZanes ferrugineus.</title>
        <authorList>
            <person name="Ding P."/>
        </authorList>
    </citation>
    <scope>NUCLEOTIDE SEQUENCE [LARGE SCALE GENOMIC DNA]</scope>
    <source>
        <strain evidence="1 2">TRM88003</strain>
    </source>
</reference>